<name>A0AB34K9U9_PRYPA</name>
<proteinExistence type="predicted"/>
<keyword evidence="4" id="KW-1185">Reference proteome</keyword>
<comment type="caution">
    <text evidence="3">The sequence shown here is derived from an EMBL/GenBank/DDBJ whole genome shotgun (WGS) entry which is preliminary data.</text>
</comment>
<dbReference type="PANTHER" id="PTHR34548:SF2">
    <property type="entry name" value="PROTEIN TIC 21, CHLOROPLASTIC"/>
    <property type="match status" value="1"/>
</dbReference>
<feature type="chain" id="PRO_5044217584" evidence="2">
    <location>
        <begin position="22"/>
        <end position="255"/>
    </location>
</feature>
<feature type="transmembrane region" description="Helical" evidence="1">
    <location>
        <begin position="168"/>
        <end position="191"/>
    </location>
</feature>
<keyword evidence="1" id="KW-1133">Transmembrane helix</keyword>
<evidence type="ECO:0000256" key="2">
    <source>
        <dbReference type="SAM" id="SignalP"/>
    </source>
</evidence>
<dbReference type="EMBL" id="JBGBPQ010000001">
    <property type="protein sequence ID" value="KAL1530097.1"/>
    <property type="molecule type" value="Genomic_DNA"/>
</dbReference>
<keyword evidence="1" id="KW-0472">Membrane</keyword>
<organism evidence="3 4">
    <name type="scientific">Prymnesium parvum</name>
    <name type="common">Toxic golden alga</name>
    <dbReference type="NCBI Taxonomy" id="97485"/>
    <lineage>
        <taxon>Eukaryota</taxon>
        <taxon>Haptista</taxon>
        <taxon>Haptophyta</taxon>
        <taxon>Prymnesiophyceae</taxon>
        <taxon>Prymnesiales</taxon>
        <taxon>Prymnesiaceae</taxon>
        <taxon>Prymnesium</taxon>
    </lineage>
</organism>
<dbReference type="Pfam" id="PF12263">
    <property type="entry name" value="DUF3611"/>
    <property type="match status" value="1"/>
</dbReference>
<dbReference type="PANTHER" id="PTHR34548">
    <property type="entry name" value="PROTEIN TIC 21, CHLOROPLASTIC"/>
    <property type="match status" value="1"/>
</dbReference>
<evidence type="ECO:0000256" key="1">
    <source>
        <dbReference type="SAM" id="Phobius"/>
    </source>
</evidence>
<sequence length="255" mass="26359">MKGGGLVAALALFSLLTPVAAFARGVRLSHQHHRLPGVAQRPPSPLLPRTAIVPHREERIVSMSSAGSGVALTRLKSRLWSVGWLSWWAQIILSTVSGVLLLFANSVSQSLSAATIAGRLLALVGLAASFVSAFWSWGYTRLSTKLDKRSTPVGEAAVKATSTLRMGLAINLFGMGMSILGAEAIVGTLAAKTLTQGSALVATASGASGFVQALDVLIVQANTNTIAAHFFGLCAVMRIQGAADVAAISASTKSV</sequence>
<accession>A0AB34K9U9</accession>
<feature type="transmembrane region" description="Helical" evidence="1">
    <location>
        <begin position="116"/>
        <end position="137"/>
    </location>
</feature>
<keyword evidence="1" id="KW-0812">Transmembrane</keyword>
<feature type="signal peptide" evidence="2">
    <location>
        <begin position="1"/>
        <end position="21"/>
    </location>
</feature>
<dbReference type="AlphaFoldDB" id="A0AB34K9U9"/>
<feature type="transmembrane region" description="Helical" evidence="1">
    <location>
        <begin position="84"/>
        <end position="104"/>
    </location>
</feature>
<protein>
    <submittedName>
        <fullName evidence="3">Uncharacterized protein</fullName>
    </submittedName>
</protein>
<reference evidence="3 4" key="1">
    <citation type="journal article" date="2024" name="Science">
        <title>Giant polyketide synthase enzymes in the biosynthesis of giant marine polyether toxins.</title>
        <authorList>
            <person name="Fallon T.R."/>
            <person name="Shende V.V."/>
            <person name="Wierzbicki I.H."/>
            <person name="Pendleton A.L."/>
            <person name="Watervoot N.F."/>
            <person name="Auber R.P."/>
            <person name="Gonzalez D.J."/>
            <person name="Wisecaver J.H."/>
            <person name="Moore B.S."/>
        </authorList>
    </citation>
    <scope>NUCLEOTIDE SEQUENCE [LARGE SCALE GENOMIC DNA]</scope>
    <source>
        <strain evidence="3 4">12B1</strain>
    </source>
</reference>
<dbReference type="InterPro" id="IPR022051">
    <property type="entry name" value="DUF3611"/>
</dbReference>
<gene>
    <name evidence="3" type="ORF">AB1Y20_001019</name>
</gene>
<keyword evidence="2" id="KW-0732">Signal</keyword>
<dbReference type="Proteomes" id="UP001515480">
    <property type="component" value="Unassembled WGS sequence"/>
</dbReference>
<evidence type="ECO:0000313" key="3">
    <source>
        <dbReference type="EMBL" id="KAL1530097.1"/>
    </source>
</evidence>
<evidence type="ECO:0000313" key="4">
    <source>
        <dbReference type="Proteomes" id="UP001515480"/>
    </source>
</evidence>